<dbReference type="EMBL" id="BQNB010019613">
    <property type="protein sequence ID" value="GJT87165.1"/>
    <property type="molecule type" value="Genomic_DNA"/>
</dbReference>
<reference evidence="1" key="1">
    <citation type="journal article" date="2022" name="Int. J. Mol. Sci.">
        <title>Draft Genome of Tanacetum Coccineum: Genomic Comparison of Closely Related Tanacetum-Family Plants.</title>
        <authorList>
            <person name="Yamashiro T."/>
            <person name="Shiraishi A."/>
            <person name="Nakayama K."/>
            <person name="Satake H."/>
        </authorList>
    </citation>
    <scope>NUCLEOTIDE SEQUENCE</scope>
</reference>
<comment type="caution">
    <text evidence="1">The sequence shown here is derived from an EMBL/GenBank/DDBJ whole genome shotgun (WGS) entry which is preliminary data.</text>
</comment>
<evidence type="ECO:0000313" key="2">
    <source>
        <dbReference type="Proteomes" id="UP001151760"/>
    </source>
</evidence>
<evidence type="ECO:0000313" key="1">
    <source>
        <dbReference type="EMBL" id="GJT87165.1"/>
    </source>
</evidence>
<name>A0ABQ5HIV0_9ASTR</name>
<gene>
    <name evidence="1" type="ORF">Tco_1068882</name>
</gene>
<dbReference type="Proteomes" id="UP001151760">
    <property type="component" value="Unassembled WGS sequence"/>
</dbReference>
<organism evidence="1 2">
    <name type="scientific">Tanacetum coccineum</name>
    <dbReference type="NCBI Taxonomy" id="301880"/>
    <lineage>
        <taxon>Eukaryota</taxon>
        <taxon>Viridiplantae</taxon>
        <taxon>Streptophyta</taxon>
        <taxon>Embryophyta</taxon>
        <taxon>Tracheophyta</taxon>
        <taxon>Spermatophyta</taxon>
        <taxon>Magnoliopsida</taxon>
        <taxon>eudicotyledons</taxon>
        <taxon>Gunneridae</taxon>
        <taxon>Pentapetalae</taxon>
        <taxon>asterids</taxon>
        <taxon>campanulids</taxon>
        <taxon>Asterales</taxon>
        <taxon>Asteraceae</taxon>
        <taxon>Asteroideae</taxon>
        <taxon>Anthemideae</taxon>
        <taxon>Anthemidinae</taxon>
        <taxon>Tanacetum</taxon>
    </lineage>
</organism>
<accession>A0ABQ5HIV0</accession>
<sequence>MHLGVRSEVLSCLMHGFFRMLFDFISYAFSDSLLLTPLCCDDIHDVTPWRGVTDRAFGYREVGVFVFLFSLFRHTGYSIAYDSKEEPIEEEPLQEPNEEGYAFWLTNAPAGFMDLKNGRITRFIGSGVELLKKKSCLPSFPIIIRVFDVLYLKRCIEGSVGHMFFGLKLEKFGRLDQNWYKRQQIRVEVDDKVMLEVSSWKEVVHFGKKEL</sequence>
<keyword evidence="2" id="KW-1185">Reference proteome</keyword>
<proteinExistence type="predicted"/>
<reference evidence="1" key="2">
    <citation type="submission" date="2022-01" db="EMBL/GenBank/DDBJ databases">
        <authorList>
            <person name="Yamashiro T."/>
            <person name="Shiraishi A."/>
            <person name="Satake H."/>
            <person name="Nakayama K."/>
        </authorList>
    </citation>
    <scope>NUCLEOTIDE SEQUENCE</scope>
</reference>
<protein>
    <submittedName>
        <fullName evidence="1">Uncharacterized protein</fullName>
    </submittedName>
</protein>